<dbReference type="Proteomes" id="UP001149079">
    <property type="component" value="Unassembled WGS sequence"/>
</dbReference>
<feature type="compositionally biased region" description="Polar residues" evidence="2">
    <location>
        <begin position="164"/>
        <end position="176"/>
    </location>
</feature>
<organism evidence="3 4">
    <name type="scientific">Penicillium bovifimosum</name>
    <dbReference type="NCBI Taxonomy" id="126998"/>
    <lineage>
        <taxon>Eukaryota</taxon>
        <taxon>Fungi</taxon>
        <taxon>Dikarya</taxon>
        <taxon>Ascomycota</taxon>
        <taxon>Pezizomycotina</taxon>
        <taxon>Eurotiomycetes</taxon>
        <taxon>Eurotiomycetidae</taxon>
        <taxon>Eurotiales</taxon>
        <taxon>Aspergillaceae</taxon>
        <taxon>Penicillium</taxon>
    </lineage>
</organism>
<proteinExistence type="predicted"/>
<dbReference type="RefSeq" id="XP_056521180.1">
    <property type="nucleotide sequence ID" value="XM_056667584.1"/>
</dbReference>
<evidence type="ECO:0000256" key="2">
    <source>
        <dbReference type="SAM" id="MobiDB-lite"/>
    </source>
</evidence>
<protein>
    <submittedName>
        <fullName evidence="3">Uncharacterized protein</fullName>
    </submittedName>
</protein>
<feature type="region of interest" description="Disordered" evidence="2">
    <location>
        <begin position="281"/>
        <end position="312"/>
    </location>
</feature>
<keyword evidence="1" id="KW-0175">Coiled coil</keyword>
<sequence length="434" mass="47540">MPFPDIDHDIAPIPRSREENQERAFIAASRRKDRSLDARLESANRASMLHKKRTGKAFHITKEIVEKEAMYEEVDERYQEKRIRMLQDQNKQIEQQFNRHLLAALAARSYNSASSIHSRRSSHMTPRPSIDGGSSKMSLDLSNIRSSFSQGSGSQGQSHLASPMPTSDSYVLSPAASSFDQSGQSYMTCMDGSESSFSNMMTGPSGLPAYVGQNTPMWNTQAPAWSGMQQQIPTPGQTPTDANAVQAWQQQMMQQSQMPDTATQMRHFRDRLASAPELSLQHAAPPPLPSGSISGPTTGHGHSRGQSQPSNSFHNLQLLTQSTHLTGSHVAPSSVSSPKMEAQSADTHSTPDFCPTPNTPLSPTATMQAKMSPDDKAGGNGTMVSHEGLDPDFSDFSQFALHLGNSTVPLSDRDHQFVFDDYLNVNDDYTSVPC</sequence>
<reference evidence="3" key="2">
    <citation type="journal article" date="2023" name="IMA Fungus">
        <title>Comparative genomic study of the Penicillium genus elucidates a diverse pangenome and 15 lateral gene transfer events.</title>
        <authorList>
            <person name="Petersen C."/>
            <person name="Sorensen T."/>
            <person name="Nielsen M.R."/>
            <person name="Sondergaard T.E."/>
            <person name="Sorensen J.L."/>
            <person name="Fitzpatrick D.A."/>
            <person name="Frisvad J.C."/>
            <person name="Nielsen K.L."/>
        </authorList>
    </citation>
    <scope>NUCLEOTIDE SEQUENCE</scope>
    <source>
        <strain evidence="3">IBT 22155</strain>
    </source>
</reference>
<evidence type="ECO:0000313" key="4">
    <source>
        <dbReference type="Proteomes" id="UP001149079"/>
    </source>
</evidence>
<feature type="compositionally biased region" description="Low complexity" evidence="2">
    <location>
        <begin position="146"/>
        <end position="158"/>
    </location>
</feature>
<reference evidence="3" key="1">
    <citation type="submission" date="2022-11" db="EMBL/GenBank/DDBJ databases">
        <authorList>
            <person name="Petersen C."/>
        </authorList>
    </citation>
    <scope>NUCLEOTIDE SEQUENCE</scope>
    <source>
        <strain evidence="3">IBT 22155</strain>
    </source>
</reference>
<feature type="coiled-coil region" evidence="1">
    <location>
        <begin position="76"/>
        <end position="103"/>
    </location>
</feature>
<evidence type="ECO:0000256" key="1">
    <source>
        <dbReference type="SAM" id="Coils"/>
    </source>
</evidence>
<gene>
    <name evidence="3" type="ORF">N7515_006840</name>
</gene>
<comment type="caution">
    <text evidence="3">The sequence shown here is derived from an EMBL/GenBank/DDBJ whole genome shotgun (WGS) entry which is preliminary data.</text>
</comment>
<dbReference type="AlphaFoldDB" id="A0A9W9GVQ0"/>
<feature type="region of interest" description="Disordered" evidence="2">
    <location>
        <begin position="1"/>
        <end position="22"/>
    </location>
</feature>
<feature type="compositionally biased region" description="Low complexity" evidence="2">
    <location>
        <begin position="290"/>
        <end position="300"/>
    </location>
</feature>
<feature type="compositionally biased region" description="Polar residues" evidence="2">
    <location>
        <begin position="326"/>
        <end position="337"/>
    </location>
</feature>
<keyword evidence="4" id="KW-1185">Reference proteome</keyword>
<feature type="region of interest" description="Disordered" evidence="2">
    <location>
        <begin position="326"/>
        <end position="376"/>
    </location>
</feature>
<feature type="compositionally biased region" description="Polar residues" evidence="2">
    <location>
        <begin position="135"/>
        <end position="145"/>
    </location>
</feature>
<accession>A0A9W9GVQ0</accession>
<evidence type="ECO:0000313" key="3">
    <source>
        <dbReference type="EMBL" id="KAJ5130801.1"/>
    </source>
</evidence>
<name>A0A9W9GVQ0_9EURO</name>
<feature type="region of interest" description="Disordered" evidence="2">
    <location>
        <begin position="114"/>
        <end position="176"/>
    </location>
</feature>
<dbReference type="EMBL" id="JAPQKL010000005">
    <property type="protein sequence ID" value="KAJ5130801.1"/>
    <property type="molecule type" value="Genomic_DNA"/>
</dbReference>
<dbReference type="GeneID" id="81406754"/>
<dbReference type="OrthoDB" id="5397087at2759"/>
<feature type="compositionally biased region" description="Polar residues" evidence="2">
    <location>
        <begin position="359"/>
        <end position="369"/>
    </location>
</feature>